<organism evidence="1">
    <name type="scientific">Arundo donax</name>
    <name type="common">Giant reed</name>
    <name type="synonym">Donax arundinaceus</name>
    <dbReference type="NCBI Taxonomy" id="35708"/>
    <lineage>
        <taxon>Eukaryota</taxon>
        <taxon>Viridiplantae</taxon>
        <taxon>Streptophyta</taxon>
        <taxon>Embryophyta</taxon>
        <taxon>Tracheophyta</taxon>
        <taxon>Spermatophyta</taxon>
        <taxon>Magnoliopsida</taxon>
        <taxon>Liliopsida</taxon>
        <taxon>Poales</taxon>
        <taxon>Poaceae</taxon>
        <taxon>PACMAD clade</taxon>
        <taxon>Arundinoideae</taxon>
        <taxon>Arundineae</taxon>
        <taxon>Arundo</taxon>
    </lineage>
</organism>
<name>A0A0A9HUF9_ARUDO</name>
<proteinExistence type="predicted"/>
<reference evidence="1" key="2">
    <citation type="journal article" date="2015" name="Data Brief">
        <title>Shoot transcriptome of the giant reed, Arundo donax.</title>
        <authorList>
            <person name="Barrero R.A."/>
            <person name="Guerrero F.D."/>
            <person name="Moolhuijzen P."/>
            <person name="Goolsby J.A."/>
            <person name="Tidwell J."/>
            <person name="Bellgard S.E."/>
            <person name="Bellgard M.I."/>
        </authorList>
    </citation>
    <scope>NUCLEOTIDE SEQUENCE</scope>
    <source>
        <tissue evidence="1">Shoot tissue taken approximately 20 cm above the soil surface</tissue>
    </source>
</reference>
<protein>
    <submittedName>
        <fullName evidence="1">Uncharacterized protein</fullName>
    </submittedName>
</protein>
<dbReference type="AlphaFoldDB" id="A0A0A9HUF9"/>
<dbReference type="EMBL" id="GBRH01161348">
    <property type="protein sequence ID" value="JAE36548.1"/>
    <property type="molecule type" value="Transcribed_RNA"/>
</dbReference>
<reference evidence="1" key="1">
    <citation type="submission" date="2014-09" db="EMBL/GenBank/DDBJ databases">
        <authorList>
            <person name="Magalhaes I.L.F."/>
            <person name="Oliveira U."/>
            <person name="Santos F.R."/>
            <person name="Vidigal T.H.D.A."/>
            <person name="Brescovit A.D."/>
            <person name="Santos A.J."/>
        </authorList>
    </citation>
    <scope>NUCLEOTIDE SEQUENCE</scope>
    <source>
        <tissue evidence="1">Shoot tissue taken approximately 20 cm above the soil surface</tissue>
    </source>
</reference>
<evidence type="ECO:0000313" key="1">
    <source>
        <dbReference type="EMBL" id="JAE36548.1"/>
    </source>
</evidence>
<accession>A0A0A9HUF9</accession>
<sequence>MESLAADSASLAWPYLTAQVRSSACTVPSVAAGACAVAVPFASAAAVVAPPDALVAAAETAMAARPRTSAVALEGSAPSVDTQTS</sequence>